<dbReference type="InterPro" id="IPR027273">
    <property type="entry name" value="Neocarzinostatin-like"/>
</dbReference>
<dbReference type="InterPro" id="IPR002186">
    <property type="entry name" value="Neocarzinostatin_fam"/>
</dbReference>
<comment type="similarity">
    <text evidence="1">Belongs to the neocarzinostatin family.</text>
</comment>
<sequence>MAINNARRFAAKLGAAAAIAVGVGLGAPALASAEPAAPQISASPSSGLAATQTITVTGSGLPGSDTFNVGQCVSLSPTDLACDFSTSLQVDSSASGTLSTPLTVNRAFTATSGSGATVAVDCTVDDCVVGVYNASFVGGSVAISFAG</sequence>
<dbReference type="NCBIfam" id="NF040680">
    <property type="entry name" value="chromo_anti"/>
    <property type="match status" value="1"/>
</dbReference>
<keyword evidence="6" id="KW-0732">Signal</keyword>
<evidence type="ECO:0000256" key="4">
    <source>
        <dbReference type="ARBA" id="ARBA00023125"/>
    </source>
</evidence>
<name>A0ABT2JHT5_9PSEU</name>
<dbReference type="Proteomes" id="UP001156441">
    <property type="component" value="Unassembled WGS sequence"/>
</dbReference>
<dbReference type="PROSITE" id="PS51318">
    <property type="entry name" value="TAT"/>
    <property type="match status" value="1"/>
</dbReference>
<proteinExistence type="inferred from homology"/>
<reference evidence="7 8" key="1">
    <citation type="submission" date="2021-02" db="EMBL/GenBank/DDBJ databases">
        <title>Actinophytocola xerophila sp. nov., isolated from soil of cotton cropping field.</title>
        <authorList>
            <person name="Huang R."/>
            <person name="Chen X."/>
            <person name="Ge X."/>
            <person name="Liu W."/>
        </authorList>
    </citation>
    <scope>NUCLEOTIDE SEQUENCE [LARGE SCALE GENOMIC DNA]</scope>
    <source>
        <strain evidence="7 8">S1-96</strain>
    </source>
</reference>
<keyword evidence="2" id="KW-0929">Antimicrobial</keyword>
<dbReference type="Pfam" id="PF00960">
    <property type="entry name" value="Neocarzinostat"/>
    <property type="match status" value="1"/>
</dbReference>
<gene>
    <name evidence="7" type="ORF">JT362_27170</name>
</gene>
<evidence type="ECO:0000313" key="7">
    <source>
        <dbReference type="EMBL" id="MCT2586809.1"/>
    </source>
</evidence>
<dbReference type="EMBL" id="JAFFZE010000022">
    <property type="protein sequence ID" value="MCT2586809.1"/>
    <property type="molecule type" value="Genomic_DNA"/>
</dbReference>
<evidence type="ECO:0000256" key="1">
    <source>
        <dbReference type="ARBA" id="ARBA00010648"/>
    </source>
</evidence>
<comment type="caution">
    <text evidence="7">The sequence shown here is derived from an EMBL/GenBank/DDBJ whole genome shotgun (WGS) entry which is preliminary data.</text>
</comment>
<dbReference type="SUPFAM" id="SSF49319">
    <property type="entry name" value="Actinoxanthin-like"/>
    <property type="match status" value="1"/>
</dbReference>
<keyword evidence="4" id="KW-0238">DNA-binding</keyword>
<feature type="signal peptide" evidence="6">
    <location>
        <begin position="1"/>
        <end position="33"/>
    </location>
</feature>
<accession>A0ABT2JHT5</accession>
<keyword evidence="8" id="KW-1185">Reference proteome</keyword>
<dbReference type="InterPro" id="IPR006311">
    <property type="entry name" value="TAT_signal"/>
</dbReference>
<keyword evidence="5" id="KW-1015">Disulfide bond</keyword>
<dbReference type="RefSeq" id="WP_260194671.1">
    <property type="nucleotide sequence ID" value="NZ_JAFFZE010000022.1"/>
</dbReference>
<dbReference type="PRINTS" id="PR01885">
    <property type="entry name" value="MACROMOMYCIN"/>
</dbReference>
<evidence type="ECO:0000256" key="5">
    <source>
        <dbReference type="ARBA" id="ARBA00023157"/>
    </source>
</evidence>
<evidence type="ECO:0000256" key="2">
    <source>
        <dbReference type="ARBA" id="ARBA00022529"/>
    </source>
</evidence>
<feature type="chain" id="PRO_5046585449" evidence="6">
    <location>
        <begin position="34"/>
        <end position="147"/>
    </location>
</feature>
<organism evidence="7 8">
    <name type="scientific">Actinophytocola gossypii</name>
    <dbReference type="NCBI Taxonomy" id="2812003"/>
    <lineage>
        <taxon>Bacteria</taxon>
        <taxon>Bacillati</taxon>
        <taxon>Actinomycetota</taxon>
        <taxon>Actinomycetes</taxon>
        <taxon>Pseudonocardiales</taxon>
        <taxon>Pseudonocardiaceae</taxon>
    </lineage>
</organism>
<protein>
    <submittedName>
        <fullName evidence="7">Neocarzinostatin</fullName>
    </submittedName>
</protein>
<keyword evidence="3" id="KW-0044">Antibiotic</keyword>
<evidence type="ECO:0000256" key="3">
    <source>
        <dbReference type="ARBA" id="ARBA00023022"/>
    </source>
</evidence>
<evidence type="ECO:0000313" key="8">
    <source>
        <dbReference type="Proteomes" id="UP001156441"/>
    </source>
</evidence>
<evidence type="ECO:0000256" key="6">
    <source>
        <dbReference type="SAM" id="SignalP"/>
    </source>
</evidence>
<dbReference type="Gene3D" id="2.60.40.230">
    <property type="entry name" value="Neocarzinostatin-like"/>
    <property type="match status" value="1"/>
</dbReference>